<comment type="caution">
    <text evidence="9">The sequence shown here is derived from an EMBL/GenBank/DDBJ whole genome shotgun (WGS) entry which is preliminary data.</text>
</comment>
<comment type="cofactor">
    <cofactor evidence="8">
        <name>Zn(2+)</name>
        <dbReference type="ChEBI" id="CHEBI:29105"/>
    </cofactor>
    <text evidence="8">Binds 1 zinc ion.</text>
</comment>
<comment type="function">
    <text evidence="8">Single strand-specific metallo-endoribonuclease involved in late-stage 70S ribosome quality control and in maturation of the 3' terminus of the 16S rRNA.</text>
</comment>
<dbReference type="GO" id="GO:0006364">
    <property type="term" value="P:rRNA processing"/>
    <property type="evidence" value="ECO:0007669"/>
    <property type="project" value="UniProtKB-UniRule"/>
</dbReference>
<keyword evidence="8" id="KW-0963">Cytoplasm</keyword>
<dbReference type="GO" id="GO:0005737">
    <property type="term" value="C:cytoplasm"/>
    <property type="evidence" value="ECO:0007669"/>
    <property type="project" value="UniProtKB-SubCell"/>
</dbReference>
<comment type="similarity">
    <text evidence="1 8">Belongs to the endoribonuclease YbeY family.</text>
</comment>
<dbReference type="EC" id="3.1.-.-" evidence="8"/>
<evidence type="ECO:0000256" key="4">
    <source>
        <dbReference type="ARBA" id="ARBA00022723"/>
    </source>
</evidence>
<dbReference type="HAMAP" id="MF_00009">
    <property type="entry name" value="Endoribonucl_YbeY"/>
    <property type="match status" value="1"/>
</dbReference>
<keyword evidence="6 8" id="KW-0378">Hydrolase</keyword>
<keyword evidence="7 8" id="KW-0862">Zinc</keyword>
<dbReference type="AlphaFoldDB" id="A0A370G8S0"/>
<keyword evidence="2 8" id="KW-0690">Ribosome biogenesis</keyword>
<dbReference type="Proteomes" id="UP000254720">
    <property type="component" value="Unassembled WGS sequence"/>
</dbReference>
<evidence type="ECO:0000256" key="3">
    <source>
        <dbReference type="ARBA" id="ARBA00022722"/>
    </source>
</evidence>
<dbReference type="InterPro" id="IPR002036">
    <property type="entry name" value="YbeY"/>
</dbReference>
<keyword evidence="8" id="KW-0698">rRNA processing</keyword>
<evidence type="ECO:0000256" key="8">
    <source>
        <dbReference type="HAMAP-Rule" id="MF_00009"/>
    </source>
</evidence>
<evidence type="ECO:0000256" key="7">
    <source>
        <dbReference type="ARBA" id="ARBA00022833"/>
    </source>
</evidence>
<evidence type="ECO:0000313" key="10">
    <source>
        <dbReference type="Proteomes" id="UP000254720"/>
    </source>
</evidence>
<dbReference type="GO" id="GO:0008270">
    <property type="term" value="F:zinc ion binding"/>
    <property type="evidence" value="ECO:0007669"/>
    <property type="project" value="UniProtKB-UniRule"/>
</dbReference>
<accession>A0A370G8S0</accession>
<protein>
    <recommendedName>
        <fullName evidence="8">Endoribonuclease YbeY</fullName>
        <ecNumber evidence="8">3.1.-.-</ecNumber>
    </recommendedName>
</protein>
<keyword evidence="5 8" id="KW-0255">Endonuclease</keyword>
<dbReference type="NCBIfam" id="TIGR00043">
    <property type="entry name" value="rRNA maturation RNase YbeY"/>
    <property type="match status" value="1"/>
</dbReference>
<reference evidence="9 10" key="1">
    <citation type="submission" date="2018-07" db="EMBL/GenBank/DDBJ databases">
        <title>Genomic Encyclopedia of Type Strains, Phase IV (KMG-IV): sequencing the most valuable type-strain genomes for metagenomic binning, comparative biology and taxonomic classification.</title>
        <authorList>
            <person name="Goeker M."/>
        </authorList>
    </citation>
    <scope>NUCLEOTIDE SEQUENCE [LARGE SCALE GENOMIC DNA]</scope>
    <source>
        <strain evidence="9 10">DSM 16500</strain>
    </source>
</reference>
<dbReference type="Gene3D" id="3.40.390.30">
    <property type="entry name" value="Metalloproteases ('zincins'), catalytic domain"/>
    <property type="match status" value="1"/>
</dbReference>
<dbReference type="OrthoDB" id="9807740at2"/>
<keyword evidence="3 8" id="KW-0540">Nuclease</keyword>
<dbReference type="Pfam" id="PF02130">
    <property type="entry name" value="YbeY"/>
    <property type="match status" value="1"/>
</dbReference>
<evidence type="ECO:0000256" key="6">
    <source>
        <dbReference type="ARBA" id="ARBA00022801"/>
    </source>
</evidence>
<gene>
    <name evidence="8" type="primary">ybeY</name>
    <name evidence="9" type="ORF">C8D86_12326</name>
</gene>
<name>A0A370G8S0_9COXI</name>
<evidence type="ECO:0000256" key="1">
    <source>
        <dbReference type="ARBA" id="ARBA00010875"/>
    </source>
</evidence>
<organism evidence="9 10">
    <name type="scientific">Aquicella lusitana</name>
    <dbReference type="NCBI Taxonomy" id="254246"/>
    <lineage>
        <taxon>Bacteria</taxon>
        <taxon>Pseudomonadati</taxon>
        <taxon>Pseudomonadota</taxon>
        <taxon>Gammaproteobacteria</taxon>
        <taxon>Legionellales</taxon>
        <taxon>Coxiellaceae</taxon>
        <taxon>Aquicella</taxon>
    </lineage>
</organism>
<feature type="binding site" evidence="8">
    <location>
        <position position="118"/>
    </location>
    <ligand>
        <name>Zn(2+)</name>
        <dbReference type="ChEBI" id="CHEBI:29105"/>
        <note>catalytic</note>
    </ligand>
</feature>
<dbReference type="PANTHER" id="PTHR46986:SF1">
    <property type="entry name" value="ENDORIBONUCLEASE YBEY, CHLOROPLASTIC"/>
    <property type="match status" value="1"/>
</dbReference>
<evidence type="ECO:0000256" key="2">
    <source>
        <dbReference type="ARBA" id="ARBA00022517"/>
    </source>
</evidence>
<proteinExistence type="inferred from homology"/>
<evidence type="ECO:0000256" key="5">
    <source>
        <dbReference type="ARBA" id="ARBA00022759"/>
    </source>
</evidence>
<dbReference type="GO" id="GO:0004521">
    <property type="term" value="F:RNA endonuclease activity"/>
    <property type="evidence" value="ECO:0007669"/>
    <property type="project" value="UniProtKB-UniRule"/>
</dbReference>
<evidence type="ECO:0000313" key="9">
    <source>
        <dbReference type="EMBL" id="RDI40192.1"/>
    </source>
</evidence>
<dbReference type="EMBL" id="QQAX01000023">
    <property type="protein sequence ID" value="RDI40192.1"/>
    <property type="molecule type" value="Genomic_DNA"/>
</dbReference>
<keyword evidence="4 8" id="KW-0479">Metal-binding</keyword>
<keyword evidence="10" id="KW-1185">Reference proteome</keyword>
<dbReference type="GO" id="GO:0004222">
    <property type="term" value="F:metalloendopeptidase activity"/>
    <property type="evidence" value="ECO:0007669"/>
    <property type="project" value="InterPro"/>
</dbReference>
<feature type="binding site" evidence="8">
    <location>
        <position position="124"/>
    </location>
    <ligand>
        <name>Zn(2+)</name>
        <dbReference type="ChEBI" id="CHEBI:29105"/>
        <note>catalytic</note>
    </ligand>
</feature>
<comment type="subcellular location">
    <subcellularLocation>
        <location evidence="8">Cytoplasm</location>
    </subcellularLocation>
</comment>
<dbReference type="InterPro" id="IPR023091">
    <property type="entry name" value="MetalPrtase_cat_dom_sf_prd"/>
</dbReference>
<dbReference type="RefSeq" id="WP_114835093.1">
    <property type="nucleotide sequence ID" value="NZ_LR699114.1"/>
</dbReference>
<dbReference type="PANTHER" id="PTHR46986">
    <property type="entry name" value="ENDORIBONUCLEASE YBEY, CHLOROPLASTIC"/>
    <property type="match status" value="1"/>
</dbReference>
<sequence>MHHIHIQYAADKALAPKSALLRRWAKAALISNKAKPAEVTIRIVDTDEMTNLNDTYRGKPKSTNVLSFPLSVPEDIQHDVPILGDIVICAPYVNHEAQEQGKLQDAHWAHMVVHGIFHLLGYDHETDQEAKTMESLEIAVMHTLGFTNPYETGENINHHD</sequence>
<dbReference type="SUPFAM" id="SSF55486">
    <property type="entry name" value="Metalloproteases ('zincins'), catalytic domain"/>
    <property type="match status" value="1"/>
</dbReference>
<feature type="binding site" evidence="8">
    <location>
        <position position="114"/>
    </location>
    <ligand>
        <name>Zn(2+)</name>
        <dbReference type="ChEBI" id="CHEBI:29105"/>
        <note>catalytic</note>
    </ligand>
</feature>